<dbReference type="Proteomes" id="UP000011770">
    <property type="component" value="Unassembled WGS sequence"/>
</dbReference>
<protein>
    <submittedName>
        <fullName evidence="2">Uncharacterized protein</fullName>
    </submittedName>
</protein>
<organism evidence="2 3">
    <name type="scientific">Leptospira weilii serovar Topaz str. LT2116</name>
    <dbReference type="NCBI Taxonomy" id="1088540"/>
    <lineage>
        <taxon>Bacteria</taxon>
        <taxon>Pseudomonadati</taxon>
        <taxon>Spirochaetota</taxon>
        <taxon>Spirochaetia</taxon>
        <taxon>Leptospirales</taxon>
        <taxon>Leptospiraceae</taxon>
        <taxon>Leptospira</taxon>
    </lineage>
</organism>
<comment type="caution">
    <text evidence="2">The sequence shown here is derived from an EMBL/GenBank/DDBJ whole genome shotgun (WGS) entry which is preliminary data.</text>
</comment>
<feature type="region of interest" description="Disordered" evidence="1">
    <location>
        <begin position="1"/>
        <end position="56"/>
    </location>
</feature>
<sequence>MNIKKKQTKQKKTAKPDTNSQSDKNKKTDLREDLKDFRKTKLAGKSSDIFDLEPVP</sequence>
<proteinExistence type="predicted"/>
<accession>M3GVT9</accession>
<feature type="compositionally biased region" description="Basic and acidic residues" evidence="1">
    <location>
        <begin position="23"/>
        <end position="39"/>
    </location>
</feature>
<gene>
    <name evidence="2" type="ORF">LEP1GSC188_3760</name>
</gene>
<feature type="compositionally biased region" description="Basic residues" evidence="1">
    <location>
        <begin position="1"/>
        <end position="13"/>
    </location>
</feature>
<evidence type="ECO:0000256" key="1">
    <source>
        <dbReference type="SAM" id="MobiDB-lite"/>
    </source>
</evidence>
<dbReference type="AlphaFoldDB" id="M3GVT9"/>
<dbReference type="EMBL" id="AHOR02000048">
    <property type="protein sequence ID" value="EMF80645.1"/>
    <property type="molecule type" value="Genomic_DNA"/>
</dbReference>
<evidence type="ECO:0000313" key="3">
    <source>
        <dbReference type="Proteomes" id="UP000011770"/>
    </source>
</evidence>
<name>M3GVT9_9LEPT</name>
<reference evidence="2 3" key="1">
    <citation type="submission" date="2013-01" db="EMBL/GenBank/DDBJ databases">
        <authorList>
            <person name="Harkins D.M."/>
            <person name="Durkin A.S."/>
            <person name="Brinkac L.M."/>
            <person name="Haft D.H."/>
            <person name="Selengut J.D."/>
            <person name="Sanka R."/>
            <person name="DePew J."/>
            <person name="Purushe J."/>
            <person name="Tulsiani S.M."/>
            <person name="Graham G.C."/>
            <person name="Burns M.-A."/>
            <person name="Dohnt M.F."/>
            <person name="Smythe L.D."/>
            <person name="McKay D.B."/>
            <person name="Craig S.B."/>
            <person name="Vinetz J.M."/>
            <person name="Sutton G.G."/>
            <person name="Nierman W.C."/>
            <person name="Fouts D.E."/>
        </authorList>
    </citation>
    <scope>NUCLEOTIDE SEQUENCE [LARGE SCALE GENOMIC DNA]</scope>
    <source>
        <strain evidence="2 3">LT2116</strain>
    </source>
</reference>
<evidence type="ECO:0000313" key="2">
    <source>
        <dbReference type="EMBL" id="EMF80645.1"/>
    </source>
</evidence>